<feature type="domain" description="MPN" evidence="6">
    <location>
        <begin position="33"/>
        <end position="156"/>
    </location>
</feature>
<evidence type="ECO:0000313" key="28">
    <source>
        <dbReference type="EMBL" id="ANC66959.1"/>
    </source>
</evidence>
<dbReference type="GO" id="GO:0046872">
    <property type="term" value="F:metal ion binding"/>
    <property type="evidence" value="ECO:0007669"/>
    <property type="project" value="UniProtKB-KW"/>
</dbReference>
<dbReference type="AlphaFoldDB" id="A0A1B0WR25"/>
<proteinExistence type="predicted"/>
<dbReference type="Gene3D" id="3.40.140.10">
    <property type="entry name" value="Cytidine Deaminase, domain 2"/>
    <property type="match status" value="1"/>
</dbReference>
<dbReference type="EMBL" id="KU551330">
    <property type="protein sequence ID" value="ANC66891.1"/>
    <property type="molecule type" value="Genomic_DNA"/>
</dbReference>
<evidence type="ECO:0000313" key="29">
    <source>
        <dbReference type="EMBL" id="ANC67027.1"/>
    </source>
</evidence>
<dbReference type="EMBL" id="KU551336">
    <property type="protein sequence ID" value="ANC67299.1"/>
    <property type="molecule type" value="Genomic_DNA"/>
</dbReference>
<evidence type="ECO:0000313" key="14">
    <source>
        <dbReference type="EMBL" id="ANC66007.1"/>
    </source>
</evidence>
<dbReference type="InterPro" id="IPR025657">
    <property type="entry name" value="RadC_JAB"/>
</dbReference>
<evidence type="ECO:0000313" key="7">
    <source>
        <dbReference type="EMBL" id="ANC65538.1"/>
    </source>
</evidence>
<evidence type="ECO:0000259" key="6">
    <source>
        <dbReference type="PROSITE" id="PS50249"/>
    </source>
</evidence>
<evidence type="ECO:0000313" key="9">
    <source>
        <dbReference type="EMBL" id="ANC65667.1"/>
    </source>
</evidence>
<dbReference type="EMBL" id="KU551328">
    <property type="protein sequence ID" value="ANC66755.1"/>
    <property type="molecule type" value="Genomic_DNA"/>
</dbReference>
<dbReference type="PANTHER" id="PTHR30471:SF3">
    <property type="entry name" value="UPF0758 PROTEIN YEES-RELATED"/>
    <property type="match status" value="1"/>
</dbReference>
<dbReference type="CDD" id="cd08071">
    <property type="entry name" value="MPN_DUF2466"/>
    <property type="match status" value="1"/>
</dbReference>
<gene>
    <name evidence="19" type="primary">radC</name>
    <name evidence="19" type="ORF">ICEApl1.14</name>
</gene>
<name>A0A1B0WR25_ACTPL</name>
<dbReference type="EMBL" id="KU551324">
    <property type="protein sequence ID" value="ANC66483.1"/>
    <property type="molecule type" value="Genomic_DNA"/>
</dbReference>
<evidence type="ECO:0000313" key="18">
    <source>
        <dbReference type="EMBL" id="ANC66279.1"/>
    </source>
</evidence>
<protein>
    <submittedName>
        <fullName evidence="19">DNA repair protein</fullName>
    </submittedName>
</protein>
<dbReference type="EMBL" id="KU551313">
    <property type="protein sequence ID" value="ANC65803.1"/>
    <property type="molecule type" value="Genomic_DNA"/>
</dbReference>
<reference evidence="19" key="1">
    <citation type="journal article" date="2016" name="Front. Microbiol.">
        <title>ICEApl1, an Integrative Conjugative Element Related to ICEHin1056, Identified in the Pig Pathogen Actinobacillus pleuropneumoniae.</title>
        <authorList>
            <person name="Bosse J.T."/>
            <person name="Li Y."/>
            <person name="Fernandez Crespo R."/>
            <person name="Chaudhuri R.R."/>
            <person name="Rogers J."/>
            <person name="Holden M.T."/>
            <person name="Maskell D.J."/>
            <person name="Tucker A.W."/>
            <person name="Wren B.W."/>
            <person name="Rycroft A.N."/>
            <person name="Langford P.R."/>
            <person name="Consortium T.B."/>
        </authorList>
    </citation>
    <scope>NUCLEOTIDE SEQUENCE</scope>
    <source>
        <strain evidence="7">MIDG2427</strain>
        <strain evidence="8">MIDG2648</strain>
        <strain evidence="9">MIDG2652</strain>
        <strain evidence="10">MIDG2654</strain>
        <strain evidence="11">MIDG2657</strain>
        <strain evidence="12">MIDG2663</strain>
        <strain evidence="13">MIDG2664</strain>
        <strain evidence="14">MIDG3200</strain>
        <strain evidence="15">MIDG3201</strain>
        <strain evidence="16">MIDG3221</strain>
        <strain evidence="17">MIDG3229</strain>
        <strain evidence="18">MIDG3232</strain>
        <strain evidence="19">MIDG3339</strain>
        <strain evidence="20">MIDG3344</strain>
        <strain evidence="21">MIDG3346</strain>
        <strain evidence="22">MIDG3349</strain>
        <strain evidence="23">MIDG3357</strain>
        <strain evidence="24">MIDG3368</strain>
        <strain evidence="25">MIDG3370</strain>
        <strain evidence="26">MIDG3371</strain>
        <strain evidence="27">MIDG3372</strain>
        <strain evidence="28">MIDG3378</strain>
        <strain evidence="29">MIDG3381</strain>
        <strain evidence="30">MIDG3386</strain>
        <strain evidence="31">MIDG3388</strain>
        <strain evidence="32">MIDG3389</strain>
        <strain evidence="33">MIDG3395</strain>
        <strain evidence="34">MIDG3401</strain>
        <strain evidence="35">MIDG3409</strain>
        <strain evidence="36">MIDG3458</strain>
        <strain evidence="37">MIDG3469</strain>
    </source>
</reference>
<dbReference type="EMBL" id="KU551320">
    <property type="protein sequence ID" value="ANC66211.1"/>
    <property type="molecule type" value="Genomic_DNA"/>
</dbReference>
<dbReference type="NCBIfam" id="TIGR00608">
    <property type="entry name" value="radc"/>
    <property type="match status" value="1"/>
</dbReference>
<evidence type="ECO:0000313" key="23">
    <source>
        <dbReference type="EMBL" id="ANC66619.1"/>
    </source>
</evidence>
<organism evidence="19">
    <name type="scientific">Actinobacillus pleuropneumoniae</name>
    <name type="common">Haemophilus pleuropneumoniae</name>
    <dbReference type="NCBI Taxonomy" id="715"/>
    <lineage>
        <taxon>Bacteria</taxon>
        <taxon>Pseudomonadati</taxon>
        <taxon>Pseudomonadota</taxon>
        <taxon>Gammaproteobacteria</taxon>
        <taxon>Pasteurellales</taxon>
        <taxon>Pasteurellaceae</taxon>
        <taxon>Actinobacillus</taxon>
    </lineage>
</organism>
<evidence type="ECO:0000313" key="19">
    <source>
        <dbReference type="EMBL" id="ANC66347.1"/>
    </source>
</evidence>
<evidence type="ECO:0000256" key="3">
    <source>
        <dbReference type="ARBA" id="ARBA00022801"/>
    </source>
</evidence>
<dbReference type="EMBL" id="KU551323">
    <property type="protein sequence ID" value="ANC66415.1"/>
    <property type="molecule type" value="Genomic_DNA"/>
</dbReference>
<dbReference type="InterPro" id="IPR037518">
    <property type="entry name" value="MPN"/>
</dbReference>
<evidence type="ECO:0000313" key="25">
    <source>
        <dbReference type="EMBL" id="ANC66755.1"/>
    </source>
</evidence>
<dbReference type="EMBL" id="KU551337">
    <property type="protein sequence ID" value="ANC67367.1"/>
    <property type="molecule type" value="Genomic_DNA"/>
</dbReference>
<keyword evidence="4" id="KW-0862">Zinc</keyword>
<evidence type="ECO:0000313" key="20">
    <source>
        <dbReference type="EMBL" id="ANC66415.1"/>
    </source>
</evidence>
<evidence type="ECO:0000256" key="2">
    <source>
        <dbReference type="ARBA" id="ARBA00022723"/>
    </source>
</evidence>
<keyword evidence="1" id="KW-0645">Protease</keyword>
<dbReference type="EMBL" id="KU551338">
    <property type="protein sequence ID" value="ANC67435.1"/>
    <property type="molecule type" value="Genomic_DNA"/>
</dbReference>
<evidence type="ECO:0000313" key="24">
    <source>
        <dbReference type="EMBL" id="ANC66687.1"/>
    </source>
</evidence>
<evidence type="ECO:0000313" key="16">
    <source>
        <dbReference type="EMBL" id="ANC66143.1"/>
    </source>
</evidence>
<dbReference type="PANTHER" id="PTHR30471">
    <property type="entry name" value="DNA REPAIR PROTEIN RADC"/>
    <property type="match status" value="1"/>
</dbReference>
<evidence type="ECO:0000256" key="1">
    <source>
        <dbReference type="ARBA" id="ARBA00022670"/>
    </source>
</evidence>
<dbReference type="EMBL" id="KU551331">
    <property type="protein sequence ID" value="ANC66959.1"/>
    <property type="molecule type" value="Genomic_DNA"/>
</dbReference>
<keyword evidence="2" id="KW-0479">Metal-binding</keyword>
<dbReference type="InterPro" id="IPR001405">
    <property type="entry name" value="UPF0758"/>
</dbReference>
<dbReference type="EMBL" id="KU551332">
    <property type="protein sequence ID" value="ANC67027.1"/>
    <property type="molecule type" value="Genomic_DNA"/>
</dbReference>
<evidence type="ECO:0000313" key="27">
    <source>
        <dbReference type="EMBL" id="ANC66891.1"/>
    </source>
</evidence>
<evidence type="ECO:0000313" key="32">
    <source>
        <dbReference type="EMBL" id="ANC67231.1"/>
    </source>
</evidence>
<dbReference type="EMBL" id="KU551321">
    <property type="protein sequence ID" value="ANC66279.1"/>
    <property type="molecule type" value="Genomic_DNA"/>
</dbReference>
<evidence type="ECO:0000313" key="33">
    <source>
        <dbReference type="EMBL" id="ANC67299.1"/>
    </source>
</evidence>
<evidence type="ECO:0000313" key="11">
    <source>
        <dbReference type="EMBL" id="ANC65803.1"/>
    </source>
</evidence>
<dbReference type="EMBL" id="KU551329">
    <property type="protein sequence ID" value="ANC66823.1"/>
    <property type="molecule type" value="Genomic_DNA"/>
</dbReference>
<dbReference type="EMBL" id="KU551309">
    <property type="protein sequence ID" value="ANC65538.1"/>
    <property type="molecule type" value="Genomic_DNA"/>
</dbReference>
<sequence>MFKLNEQQQAILEQAQVILTKVMEEKPFYQGAQEFTEPSIAKLYFQTIIGNEERENFVVLFLDRMHRLIKSEVMFQGSVSEISVSIREIIRQALKLNASAIIIGHNHPTGNVEPSDADKYITKRLKEACELMEIKLLDHFIVSGSASFCFTDNHLM</sequence>
<evidence type="ECO:0000313" key="34">
    <source>
        <dbReference type="EMBL" id="ANC67367.1"/>
    </source>
</evidence>
<dbReference type="EMBL" id="KU551326">
    <property type="protein sequence ID" value="ANC66619.1"/>
    <property type="molecule type" value="Genomic_DNA"/>
</dbReference>
<dbReference type="EMBL" id="KU551310">
    <property type="protein sequence ID" value="ANC65606.1"/>
    <property type="molecule type" value="Genomic_DNA"/>
</dbReference>
<evidence type="ECO:0000313" key="37">
    <source>
        <dbReference type="EMBL" id="ANC67570.1"/>
    </source>
</evidence>
<dbReference type="EMBL" id="KU551327">
    <property type="protein sequence ID" value="ANC66687.1"/>
    <property type="molecule type" value="Genomic_DNA"/>
</dbReference>
<evidence type="ECO:0000313" key="21">
    <source>
        <dbReference type="EMBL" id="ANC66483.1"/>
    </source>
</evidence>
<dbReference type="GO" id="GO:0006508">
    <property type="term" value="P:proteolysis"/>
    <property type="evidence" value="ECO:0007669"/>
    <property type="project" value="UniProtKB-KW"/>
</dbReference>
<dbReference type="EMBL" id="KU551339">
    <property type="protein sequence ID" value="ANC67503.1"/>
    <property type="molecule type" value="Genomic_DNA"/>
</dbReference>
<evidence type="ECO:0000313" key="36">
    <source>
        <dbReference type="EMBL" id="ANC67503.1"/>
    </source>
</evidence>
<dbReference type="EMBL" id="KU551334">
    <property type="protein sequence ID" value="ANC67163.1"/>
    <property type="molecule type" value="Genomic_DNA"/>
</dbReference>
<dbReference type="PROSITE" id="PS50249">
    <property type="entry name" value="MPN"/>
    <property type="match status" value="1"/>
</dbReference>
<dbReference type="EMBL" id="KU551312">
    <property type="protein sequence ID" value="ANC65735.1"/>
    <property type="molecule type" value="Genomic_DNA"/>
</dbReference>
<dbReference type="GO" id="GO:0008237">
    <property type="term" value="F:metallopeptidase activity"/>
    <property type="evidence" value="ECO:0007669"/>
    <property type="project" value="UniProtKB-KW"/>
</dbReference>
<dbReference type="EMBL" id="KU551318">
    <property type="protein sequence ID" value="ANC66143.1"/>
    <property type="molecule type" value="Genomic_DNA"/>
</dbReference>
<dbReference type="EMBL" id="KU551314">
    <property type="protein sequence ID" value="ANC65871.1"/>
    <property type="molecule type" value="Genomic_DNA"/>
</dbReference>
<evidence type="ECO:0000256" key="5">
    <source>
        <dbReference type="ARBA" id="ARBA00023049"/>
    </source>
</evidence>
<dbReference type="EMBL" id="KU551322">
    <property type="protein sequence ID" value="ANC66347.1"/>
    <property type="molecule type" value="Genomic_DNA"/>
</dbReference>
<dbReference type="EMBL" id="KU551333">
    <property type="protein sequence ID" value="ANC67095.1"/>
    <property type="molecule type" value="Genomic_DNA"/>
</dbReference>
<dbReference type="EMBL" id="KU551311">
    <property type="protein sequence ID" value="ANC65667.1"/>
    <property type="molecule type" value="Genomic_DNA"/>
</dbReference>
<dbReference type="EMBL" id="KU551335">
    <property type="protein sequence ID" value="ANC67231.1"/>
    <property type="molecule type" value="Genomic_DNA"/>
</dbReference>
<evidence type="ECO:0000313" key="31">
    <source>
        <dbReference type="EMBL" id="ANC67163.1"/>
    </source>
</evidence>
<dbReference type="EMBL" id="KU551316">
    <property type="protein sequence ID" value="ANC66007.1"/>
    <property type="molecule type" value="Genomic_DNA"/>
</dbReference>
<evidence type="ECO:0000313" key="12">
    <source>
        <dbReference type="EMBL" id="ANC65871.1"/>
    </source>
</evidence>
<dbReference type="EMBL" id="KU551340">
    <property type="protein sequence ID" value="ANC67570.1"/>
    <property type="molecule type" value="Genomic_DNA"/>
</dbReference>
<evidence type="ECO:0000313" key="35">
    <source>
        <dbReference type="EMBL" id="ANC67435.1"/>
    </source>
</evidence>
<accession>A0A1B0WR25</accession>
<keyword evidence="3" id="KW-0378">Hydrolase</keyword>
<evidence type="ECO:0000313" key="15">
    <source>
        <dbReference type="EMBL" id="ANC66075.1"/>
    </source>
</evidence>
<evidence type="ECO:0000313" key="26">
    <source>
        <dbReference type="EMBL" id="ANC66823.1"/>
    </source>
</evidence>
<evidence type="ECO:0000313" key="13">
    <source>
        <dbReference type="EMBL" id="ANC65939.1"/>
    </source>
</evidence>
<evidence type="ECO:0000313" key="10">
    <source>
        <dbReference type="EMBL" id="ANC65735.1"/>
    </source>
</evidence>
<dbReference type="EMBL" id="KU551317">
    <property type="protein sequence ID" value="ANC66075.1"/>
    <property type="molecule type" value="Genomic_DNA"/>
</dbReference>
<evidence type="ECO:0000313" key="17">
    <source>
        <dbReference type="EMBL" id="ANC66211.1"/>
    </source>
</evidence>
<dbReference type="EMBL" id="KU551315">
    <property type="protein sequence ID" value="ANC65939.1"/>
    <property type="molecule type" value="Genomic_DNA"/>
</dbReference>
<dbReference type="EMBL" id="KU551325">
    <property type="protein sequence ID" value="ANC66551.1"/>
    <property type="molecule type" value="Genomic_DNA"/>
</dbReference>
<dbReference type="Pfam" id="PF04002">
    <property type="entry name" value="RadC"/>
    <property type="match status" value="1"/>
</dbReference>
<evidence type="ECO:0000313" key="8">
    <source>
        <dbReference type="EMBL" id="ANC65606.1"/>
    </source>
</evidence>
<evidence type="ECO:0000256" key="4">
    <source>
        <dbReference type="ARBA" id="ARBA00022833"/>
    </source>
</evidence>
<evidence type="ECO:0000313" key="22">
    <source>
        <dbReference type="EMBL" id="ANC66551.1"/>
    </source>
</evidence>
<evidence type="ECO:0000313" key="30">
    <source>
        <dbReference type="EMBL" id="ANC67095.1"/>
    </source>
</evidence>
<keyword evidence="5" id="KW-0482">Metalloprotease</keyword>